<organism evidence="3 4">
    <name type="scientific">Desulfofustis glycolicus DSM 9705</name>
    <dbReference type="NCBI Taxonomy" id="1121409"/>
    <lineage>
        <taxon>Bacteria</taxon>
        <taxon>Pseudomonadati</taxon>
        <taxon>Thermodesulfobacteriota</taxon>
        <taxon>Desulfobulbia</taxon>
        <taxon>Desulfobulbales</taxon>
        <taxon>Desulfocapsaceae</taxon>
        <taxon>Desulfofustis</taxon>
    </lineage>
</organism>
<gene>
    <name evidence="3" type="ORF">SAMN02745124_04485</name>
</gene>
<feature type="domain" description="Cadherin-like" evidence="2">
    <location>
        <begin position="320"/>
        <end position="411"/>
    </location>
</feature>
<sequence length="1082" mass="116039">MTGLSISENDSSNTRLDYNSWVAVQVDNVNDTPLIIGDRLFLHEDEPLVFTPDQIARFLIDPDGQDMQLIAIDQVVGGSIESDSGTWRFVPDGHWYGEASLGYLATNDTGETITGTLAIGVLPVNDLPAVAAASAVGEEDHQLTVALADLLAGATDIEDGSALRFDGFVDSSHGDAWLDDGGFIHFLPDDDYFGNAAFRYRVMDSEGGVGIGEVQLAIAGINDAPVAVDDDGLSAWSNDGYENVYLAATLLANDYDMEFDSLAITTLGAARFGDVTLTADGTVRYAAPSPDWVGIDSFTYCIADGNGATAEATVTLAVKVNTSPDVYPELLFINEDEMVVLGPDELLVNDSDIDDDELRIVGVEAGEHCTFDLRPDGTVLFRPELNYNSNYPGQAWFTYTVADGISEPVSTVAFFQIEPVNDRPILTPERISGAVEDNAFQFRIADLLANDSDVEMASAYEEDAIFFAGLGSAGHGAITCDLDSGLIYYQPDANFFGTDSFSYSVIDSSGAVSTIESHIEVAGVNDLPVVQEDIGSPAEEYIWNYYSTAGLVSNDFDVDGDLLTIHSPRVVQGSAQVTLSGGNLAVKPAIGTDRVVIDYMVSDGNGGEVGSRLTIPQILEHNFAPQFTNLYEVLLYFNLGGNAPRTDFSFQVTDANGGDNWGQPGDIASISAGRLRTNYPLAQLTELNNTGDFRFGYYARDLDPAIDYYATFTITAVDHAGATGTIFVDYDKLATRKGVYSYQYNPVVLDLDGDGVELLAGGDQPLFDWCAGGQLEQSGWVGPDDGFLAFDHNGDRQVTRANEISLVGYDPEATTDLQGLRAFDSNENGLFDAQDQQWTSFGVWQDKNSNGSTDSDEFRSLDEHGIAAIDLHSDETYWELAGNHVYGTTVCHLTDGTTLAVADVGLCGGEVSVEFPAAPDIEEPAGLAQENVAETIALQGSTTDPLAAPATETAMATATDQQPDKIDEPTTEEEPYPPANAETVLGAGEEPAQTSVPLPRDEPDQREAAVAEDYEDASQPVESPEEYLVSDADLDLLAAQLVADIASYTGNETEIDQFVPLEDGLTIEADILVQTDMEELAA</sequence>
<evidence type="ECO:0000256" key="1">
    <source>
        <dbReference type="SAM" id="MobiDB-lite"/>
    </source>
</evidence>
<dbReference type="Proteomes" id="UP000184139">
    <property type="component" value="Unassembled WGS sequence"/>
</dbReference>
<evidence type="ECO:0000313" key="4">
    <source>
        <dbReference type="Proteomes" id="UP000184139"/>
    </source>
</evidence>
<feature type="region of interest" description="Disordered" evidence="1">
    <location>
        <begin position="953"/>
        <end position="1023"/>
    </location>
</feature>
<feature type="domain" description="Cadherin-like" evidence="2">
    <location>
        <begin position="29"/>
        <end position="120"/>
    </location>
</feature>
<feature type="compositionally biased region" description="Basic and acidic residues" evidence="1">
    <location>
        <begin position="999"/>
        <end position="1009"/>
    </location>
</feature>
<accession>A0A1M5YUY4</accession>
<protein>
    <recommendedName>
        <fullName evidence="2">Cadherin-like domain-containing protein</fullName>
    </recommendedName>
</protein>
<reference evidence="3 4" key="1">
    <citation type="submission" date="2016-11" db="EMBL/GenBank/DDBJ databases">
        <authorList>
            <person name="Jaros S."/>
            <person name="Januszkiewicz K."/>
            <person name="Wedrychowicz H."/>
        </authorList>
    </citation>
    <scope>NUCLEOTIDE SEQUENCE [LARGE SCALE GENOMIC DNA]</scope>
    <source>
        <strain evidence="3 4">DSM 9705</strain>
    </source>
</reference>
<keyword evidence="4" id="KW-1185">Reference proteome</keyword>
<dbReference type="Gene3D" id="2.60.40.2810">
    <property type="match status" value="1"/>
</dbReference>
<dbReference type="PANTHER" id="PTHR39431">
    <property type="entry name" value="FRPA/C-RELATED PROTEIN"/>
    <property type="match status" value="1"/>
</dbReference>
<name>A0A1M5YUY4_9BACT</name>
<dbReference type="PANTHER" id="PTHR39431:SF1">
    <property type="entry name" value="FRPA_C-RELATED PROTEIN"/>
    <property type="match status" value="1"/>
</dbReference>
<dbReference type="EMBL" id="FQXS01000069">
    <property type="protein sequence ID" value="SHI15876.1"/>
    <property type="molecule type" value="Genomic_DNA"/>
</dbReference>
<evidence type="ECO:0000313" key="3">
    <source>
        <dbReference type="EMBL" id="SHI15876.1"/>
    </source>
</evidence>
<dbReference type="Pfam" id="PF17963">
    <property type="entry name" value="Big_9"/>
    <property type="match status" value="2"/>
</dbReference>
<evidence type="ECO:0000259" key="2">
    <source>
        <dbReference type="Pfam" id="PF17892"/>
    </source>
</evidence>
<dbReference type="NCBIfam" id="NF012211">
    <property type="entry name" value="tand_rpt_95"/>
    <property type="match status" value="5"/>
</dbReference>
<dbReference type="InterPro" id="IPR041690">
    <property type="entry name" value="Cadherin_5"/>
</dbReference>
<dbReference type="AlphaFoldDB" id="A0A1M5YUY4"/>
<feature type="domain" description="Cadherin-like" evidence="2">
    <location>
        <begin position="124"/>
        <end position="218"/>
    </location>
</feature>
<proteinExistence type="predicted"/>
<dbReference type="Gene3D" id="2.60.40.3440">
    <property type="match status" value="1"/>
</dbReference>
<feature type="domain" description="Cadherin-like" evidence="2">
    <location>
        <begin position="524"/>
        <end position="613"/>
    </location>
</feature>
<dbReference type="STRING" id="1121409.SAMN02745124_04485"/>
<dbReference type="Pfam" id="PF17892">
    <property type="entry name" value="Cadherin_5"/>
    <property type="match status" value="4"/>
</dbReference>